<accession>A0A6S6SD06</accession>
<dbReference type="PROSITE" id="PS00194">
    <property type="entry name" value="THIOREDOXIN_1"/>
    <property type="match status" value="1"/>
</dbReference>
<feature type="domain" description="Thioredoxin-like fold" evidence="2">
    <location>
        <begin position="186"/>
        <end position="278"/>
    </location>
</feature>
<keyword evidence="1" id="KW-0676">Redox-active center</keyword>
<evidence type="ECO:0000256" key="1">
    <source>
        <dbReference type="ARBA" id="ARBA00023284"/>
    </source>
</evidence>
<dbReference type="SUPFAM" id="SSF52833">
    <property type="entry name" value="Thioredoxin-like"/>
    <property type="match status" value="1"/>
</dbReference>
<reference evidence="3" key="1">
    <citation type="submission" date="2020-01" db="EMBL/GenBank/DDBJ databases">
        <authorList>
            <person name="Meier V. D."/>
            <person name="Meier V D."/>
        </authorList>
    </citation>
    <scope>NUCLEOTIDE SEQUENCE</scope>
    <source>
        <strain evidence="3">HLG_WM_MAG_04</strain>
    </source>
</reference>
<protein>
    <recommendedName>
        <fullName evidence="2">Thioredoxin-like fold domain-containing protein</fullName>
    </recommendedName>
</protein>
<dbReference type="InterPro" id="IPR012336">
    <property type="entry name" value="Thioredoxin-like_fold"/>
</dbReference>
<dbReference type="Gene3D" id="3.40.30.10">
    <property type="entry name" value="Glutaredoxin"/>
    <property type="match status" value="1"/>
</dbReference>
<dbReference type="InterPro" id="IPR036249">
    <property type="entry name" value="Thioredoxin-like_sf"/>
</dbReference>
<evidence type="ECO:0000259" key="2">
    <source>
        <dbReference type="Pfam" id="PF13098"/>
    </source>
</evidence>
<dbReference type="Pfam" id="PF13098">
    <property type="entry name" value="Thioredoxin_2"/>
    <property type="match status" value="1"/>
</dbReference>
<proteinExistence type="predicted"/>
<organism evidence="3">
    <name type="scientific">uncultured Sulfurovum sp</name>
    <dbReference type="NCBI Taxonomy" id="269237"/>
    <lineage>
        <taxon>Bacteria</taxon>
        <taxon>Pseudomonadati</taxon>
        <taxon>Campylobacterota</taxon>
        <taxon>Epsilonproteobacteria</taxon>
        <taxon>Campylobacterales</taxon>
        <taxon>Sulfurovaceae</taxon>
        <taxon>Sulfurovum</taxon>
        <taxon>environmental samples</taxon>
    </lineage>
</organism>
<name>A0A6S6SD06_9BACT</name>
<dbReference type="InterPro" id="IPR017937">
    <property type="entry name" value="Thioredoxin_CS"/>
</dbReference>
<gene>
    <name evidence="3" type="ORF">HELGO_WM2185</name>
</gene>
<dbReference type="AlphaFoldDB" id="A0A6S6SD06"/>
<evidence type="ECO:0000313" key="3">
    <source>
        <dbReference type="EMBL" id="CAA6802904.1"/>
    </source>
</evidence>
<dbReference type="PROSITE" id="PS51354">
    <property type="entry name" value="GLUTAREDOXIN_2"/>
    <property type="match status" value="1"/>
</dbReference>
<sequence>MNVEGLGMHYKQIIFLILLTSLGLKAQSFYVLTDVKNYQPLVITEAKEFEVFNEDIKALMKANALELDVNTTGSPSRVLAFLVNKFSLGDTLGVRVTLELGEYVRRQKSEEEVFAISYLKEKSFVYHKEELEDDLADTIEELLEAFTVQHKEDNKQLSANKKIVRHETFDEDMGYENDYYRALKKAKEEGKKLMLFMTTAYCPWCRKLENRILSQIHIDKKIKVHHVPVMLNYDKKAFPENLAKSNVVPTLYIINAKTQKIEETFVGFSARNMFLNYLEHSDDK</sequence>
<dbReference type="EMBL" id="CACVAX010000006">
    <property type="protein sequence ID" value="CAA6802904.1"/>
    <property type="molecule type" value="Genomic_DNA"/>
</dbReference>